<dbReference type="Proteomes" id="UP000824258">
    <property type="component" value="Unassembled WGS sequence"/>
</dbReference>
<protein>
    <submittedName>
        <fullName evidence="1">Uncharacterized protein</fullName>
    </submittedName>
</protein>
<name>A0A9D1A5V1_9FIRM</name>
<evidence type="ECO:0000313" key="2">
    <source>
        <dbReference type="Proteomes" id="UP000824258"/>
    </source>
</evidence>
<evidence type="ECO:0000313" key="1">
    <source>
        <dbReference type="EMBL" id="HIR08836.1"/>
    </source>
</evidence>
<reference evidence="1" key="1">
    <citation type="submission" date="2020-10" db="EMBL/GenBank/DDBJ databases">
        <authorList>
            <person name="Gilroy R."/>
        </authorList>
    </citation>
    <scope>NUCLEOTIDE SEQUENCE</scope>
    <source>
        <strain evidence="1">ChiHjej9B8-7071</strain>
    </source>
</reference>
<comment type="caution">
    <text evidence="1">The sequence shown here is derived from an EMBL/GenBank/DDBJ whole genome shotgun (WGS) entry which is preliminary data.</text>
</comment>
<dbReference type="AlphaFoldDB" id="A0A9D1A5V1"/>
<dbReference type="EMBL" id="DVGD01000007">
    <property type="protein sequence ID" value="HIR08836.1"/>
    <property type="molecule type" value="Genomic_DNA"/>
</dbReference>
<reference evidence="1" key="2">
    <citation type="journal article" date="2021" name="PeerJ">
        <title>Extensive microbial diversity within the chicken gut microbiome revealed by metagenomics and culture.</title>
        <authorList>
            <person name="Gilroy R."/>
            <person name="Ravi A."/>
            <person name="Getino M."/>
            <person name="Pursley I."/>
            <person name="Horton D.L."/>
            <person name="Alikhan N.F."/>
            <person name="Baker D."/>
            <person name="Gharbi K."/>
            <person name="Hall N."/>
            <person name="Watson M."/>
            <person name="Adriaenssens E.M."/>
            <person name="Foster-Nyarko E."/>
            <person name="Jarju S."/>
            <person name="Secka A."/>
            <person name="Antonio M."/>
            <person name="Oren A."/>
            <person name="Chaudhuri R.R."/>
            <person name="La Ragione R."/>
            <person name="Hildebrand F."/>
            <person name="Pallen M.J."/>
        </authorList>
    </citation>
    <scope>NUCLEOTIDE SEQUENCE</scope>
    <source>
        <strain evidence="1">ChiHjej9B8-7071</strain>
    </source>
</reference>
<proteinExistence type="predicted"/>
<organism evidence="1 2">
    <name type="scientific">Candidatus Avoscillospira stercoripullorum</name>
    <dbReference type="NCBI Taxonomy" id="2840709"/>
    <lineage>
        <taxon>Bacteria</taxon>
        <taxon>Bacillati</taxon>
        <taxon>Bacillota</taxon>
        <taxon>Clostridia</taxon>
        <taxon>Eubacteriales</taxon>
        <taxon>Oscillospiraceae</taxon>
        <taxon>Oscillospiraceae incertae sedis</taxon>
        <taxon>Candidatus Avoscillospira</taxon>
    </lineage>
</organism>
<gene>
    <name evidence="1" type="ORF">IAA70_00365</name>
</gene>
<sequence>MDEFLICLDPITARFYDRIARSVCRTTEEVLQDALFKLAGELSLESLAKSGRDSTRD</sequence>
<accession>A0A9D1A5V1</accession>